<dbReference type="KEGG" id="ngr:NAEGRDRAFT_64861"/>
<feature type="transmembrane region" description="Helical" evidence="2">
    <location>
        <begin position="183"/>
        <end position="203"/>
    </location>
</feature>
<reference evidence="3 4" key="1">
    <citation type="journal article" date="2010" name="Cell">
        <title>The genome of Naegleria gruberi illuminates early eukaryotic versatility.</title>
        <authorList>
            <person name="Fritz-Laylin L.K."/>
            <person name="Prochnik S.E."/>
            <person name="Ginger M.L."/>
            <person name="Dacks J.B."/>
            <person name="Carpenter M.L."/>
            <person name="Field M.C."/>
            <person name="Kuo A."/>
            <person name="Paredez A."/>
            <person name="Chapman J."/>
            <person name="Pham J."/>
            <person name="Shu S."/>
            <person name="Neupane R."/>
            <person name="Cipriano M."/>
            <person name="Mancuso J."/>
            <person name="Tu H."/>
            <person name="Salamov A."/>
            <person name="Lindquist E."/>
            <person name="Shapiro H."/>
            <person name="Lucas S."/>
            <person name="Grigoriev I.V."/>
            <person name="Cande W.Z."/>
            <person name="Fulton C."/>
            <person name="Rokhsar D.S."/>
            <person name="Dawson S.C."/>
        </authorList>
    </citation>
    <scope>NUCLEOTIDE SEQUENCE [LARGE SCALE GENOMIC DNA]</scope>
    <source>
        <strain evidence="3 4">NEG-M</strain>
    </source>
</reference>
<sequence>MLSSHNNHYQPTLRVRNISSDDFEHEQHPPHHHDEEELEMRTTGEPPHFLKDNFDYAHFEKLALSNVGLKHDEHDDHSEGHYLERSYVSKGGLVVNIPQQQEDGNNNGNGETLVAFQEHSDDEQQQQFSSKLPKVPLLKEMNNTSTAAGNHDNITNKPGRHYFAPVEATREEKLAYVKKVARTLFMIFLVILMSAMVVIDYISNPKNTWVIRLSIFVSMVILWRFLYEYLFEIIFEWILEYLVYKEKKQTSV</sequence>
<keyword evidence="4" id="KW-1185">Reference proteome</keyword>
<protein>
    <submittedName>
        <fullName evidence="3">Predicted protein</fullName>
    </submittedName>
</protein>
<dbReference type="InParanoid" id="D2V7M7"/>
<gene>
    <name evidence="3" type="ORF">NAEGRDRAFT_64861</name>
</gene>
<dbReference type="RefSeq" id="XP_002680021.1">
    <property type="nucleotide sequence ID" value="XM_002679975.1"/>
</dbReference>
<dbReference type="GeneID" id="8860394"/>
<keyword evidence="2" id="KW-1133">Transmembrane helix</keyword>
<organism evidence="4">
    <name type="scientific">Naegleria gruberi</name>
    <name type="common">Amoeba</name>
    <dbReference type="NCBI Taxonomy" id="5762"/>
    <lineage>
        <taxon>Eukaryota</taxon>
        <taxon>Discoba</taxon>
        <taxon>Heterolobosea</taxon>
        <taxon>Tetramitia</taxon>
        <taxon>Eutetramitia</taxon>
        <taxon>Vahlkampfiidae</taxon>
        <taxon>Naegleria</taxon>
    </lineage>
</organism>
<name>D2V7M7_NAEGR</name>
<accession>D2V7M7</accession>
<dbReference type="Proteomes" id="UP000006671">
    <property type="component" value="Unassembled WGS sequence"/>
</dbReference>
<evidence type="ECO:0000313" key="3">
    <source>
        <dbReference type="EMBL" id="EFC47277.1"/>
    </source>
</evidence>
<dbReference type="AlphaFoldDB" id="D2V7M7"/>
<proteinExistence type="predicted"/>
<keyword evidence="2" id="KW-0472">Membrane</keyword>
<dbReference type="VEuPathDB" id="AmoebaDB:NAEGRDRAFT_64861"/>
<keyword evidence="2" id="KW-0812">Transmembrane</keyword>
<feature type="transmembrane region" description="Helical" evidence="2">
    <location>
        <begin position="209"/>
        <end position="227"/>
    </location>
</feature>
<evidence type="ECO:0000256" key="1">
    <source>
        <dbReference type="SAM" id="MobiDB-lite"/>
    </source>
</evidence>
<evidence type="ECO:0000313" key="4">
    <source>
        <dbReference type="Proteomes" id="UP000006671"/>
    </source>
</evidence>
<dbReference type="EMBL" id="GG738855">
    <property type="protein sequence ID" value="EFC47277.1"/>
    <property type="molecule type" value="Genomic_DNA"/>
</dbReference>
<feature type="compositionally biased region" description="Basic and acidic residues" evidence="1">
    <location>
        <begin position="25"/>
        <end position="45"/>
    </location>
</feature>
<feature type="region of interest" description="Disordered" evidence="1">
    <location>
        <begin position="23"/>
        <end position="45"/>
    </location>
</feature>
<dbReference type="OrthoDB" id="10482517at2759"/>
<evidence type="ECO:0000256" key="2">
    <source>
        <dbReference type="SAM" id="Phobius"/>
    </source>
</evidence>